<dbReference type="PRINTS" id="PR00036">
    <property type="entry name" value="HTHLACI"/>
</dbReference>
<proteinExistence type="predicted"/>
<dbReference type="RefSeq" id="WP_244683520.1">
    <property type="nucleotide sequence ID" value="NZ_JALIRM010000019.1"/>
</dbReference>
<dbReference type="InterPro" id="IPR028082">
    <property type="entry name" value="Peripla_BP_I"/>
</dbReference>
<evidence type="ECO:0000259" key="4">
    <source>
        <dbReference type="PROSITE" id="PS50932"/>
    </source>
</evidence>
<dbReference type="Gene3D" id="3.40.50.2300">
    <property type="match status" value="2"/>
</dbReference>
<dbReference type="PROSITE" id="PS00356">
    <property type="entry name" value="HTH_LACI_1"/>
    <property type="match status" value="1"/>
</dbReference>
<accession>A0ABU0DAC5</accession>
<dbReference type="Proteomes" id="UP001232343">
    <property type="component" value="Unassembled WGS sequence"/>
</dbReference>
<protein>
    <submittedName>
        <fullName evidence="6">DNA-binding LacI/PurR family transcriptional regulator</fullName>
    </submittedName>
</protein>
<keyword evidence="1" id="KW-0805">Transcription regulation</keyword>
<dbReference type="SMART" id="SM00354">
    <property type="entry name" value="HTH_LACI"/>
    <property type="match status" value="1"/>
</dbReference>
<comment type="caution">
    <text evidence="6">The sequence shown here is derived from an EMBL/GenBank/DDBJ whole genome shotgun (WGS) entry which is preliminary data.</text>
</comment>
<evidence type="ECO:0000313" key="6">
    <source>
        <dbReference type="EMBL" id="MDQ0345280.1"/>
    </source>
</evidence>
<dbReference type="CDD" id="cd01392">
    <property type="entry name" value="HTH_LacI"/>
    <property type="match status" value="1"/>
</dbReference>
<dbReference type="InterPro" id="IPR000843">
    <property type="entry name" value="HTH_LacI"/>
</dbReference>
<dbReference type="Gene3D" id="1.10.260.40">
    <property type="entry name" value="lambda repressor-like DNA-binding domains"/>
    <property type="match status" value="1"/>
</dbReference>
<dbReference type="Pfam" id="PF13377">
    <property type="entry name" value="Peripla_BP_3"/>
    <property type="match status" value="1"/>
</dbReference>
<evidence type="ECO:0000256" key="1">
    <source>
        <dbReference type="ARBA" id="ARBA00023015"/>
    </source>
</evidence>
<dbReference type="InterPro" id="IPR010982">
    <property type="entry name" value="Lambda_DNA-bd_dom_sf"/>
</dbReference>
<reference evidence="6 7" key="1">
    <citation type="submission" date="2023-07" db="EMBL/GenBank/DDBJ databases">
        <title>Genomic Encyclopedia of Type Strains, Phase IV (KMG-IV): sequencing the most valuable type-strain genomes for metagenomic binning, comparative biology and taxonomic classification.</title>
        <authorList>
            <person name="Goeker M."/>
        </authorList>
    </citation>
    <scope>NUCLEOTIDE SEQUENCE [LARGE SCALE GENOMIC DNA]</scope>
    <source>
        <strain evidence="6 7">DSM 27848</strain>
    </source>
</reference>
<dbReference type="CDD" id="cd06267">
    <property type="entry name" value="PBP1_LacI_sugar_binding-like"/>
    <property type="match status" value="1"/>
</dbReference>
<feature type="domain" description="HTH lacI-type" evidence="4">
    <location>
        <begin position="3"/>
        <end position="57"/>
    </location>
</feature>
<evidence type="ECO:0000313" key="7">
    <source>
        <dbReference type="Proteomes" id="UP001232343"/>
    </source>
</evidence>
<dbReference type="InterPro" id="IPR046335">
    <property type="entry name" value="LacI/GalR-like_sensor"/>
</dbReference>
<sequence length="337" mass="37314">MTITIKDVAKDAGVSIATVSRVLNGKDKVKPSTKQKVEQSIKKLNYLPDLTAQTMVSKKTKTIGLIVPSLHEYWATLAENIQEQLWEYGYTVMFCVSGLVESGKLFTYINSFIQRKVDGIIYCGPGSEHTSFILELLDGKIPIVVLDRTLPDVNSVYGDHLEGGKIGAEHLIKLGHKDIAYVGGPFSSPERELGFRNGMTLHGLTVNESLIKRGEFTFECGFNSANELLDGKSKFTAVCCGNDLIAFGVIDALRKRGKRVPEDIAIVGYDDIKMASLIKPELTTVRQPLEKIAIGLIDLLLETIDMHDTKQIKSLVFSMELIIRESCGARQMMELSR</sequence>
<dbReference type="PROSITE" id="PS50932">
    <property type="entry name" value="HTH_LACI_2"/>
    <property type="match status" value="1"/>
</dbReference>
<dbReference type="EMBL" id="JAUSUO010000015">
    <property type="protein sequence ID" value="MDQ0345280.1"/>
    <property type="molecule type" value="Genomic_DNA"/>
</dbReference>
<dbReference type="SUPFAM" id="SSF47413">
    <property type="entry name" value="lambda repressor-like DNA-binding domains"/>
    <property type="match status" value="1"/>
</dbReference>
<dbReference type="InterPro" id="IPR001387">
    <property type="entry name" value="Cro/C1-type_HTH"/>
</dbReference>
<feature type="domain" description="HTH cro/C1-type" evidence="5">
    <location>
        <begin position="3"/>
        <end position="47"/>
    </location>
</feature>
<organism evidence="6 7">
    <name type="scientific">Lederbergia wuyishanensis</name>
    <dbReference type="NCBI Taxonomy" id="1347903"/>
    <lineage>
        <taxon>Bacteria</taxon>
        <taxon>Bacillati</taxon>
        <taxon>Bacillota</taxon>
        <taxon>Bacilli</taxon>
        <taxon>Bacillales</taxon>
        <taxon>Bacillaceae</taxon>
        <taxon>Lederbergia</taxon>
    </lineage>
</organism>
<dbReference type="SUPFAM" id="SSF53822">
    <property type="entry name" value="Periplasmic binding protein-like I"/>
    <property type="match status" value="1"/>
</dbReference>
<gene>
    <name evidence="6" type="ORF">J2S14_004136</name>
</gene>
<name>A0ABU0DAC5_9BACI</name>
<dbReference type="GO" id="GO:0003677">
    <property type="term" value="F:DNA binding"/>
    <property type="evidence" value="ECO:0007669"/>
    <property type="project" value="UniProtKB-KW"/>
</dbReference>
<keyword evidence="3" id="KW-0804">Transcription</keyword>
<evidence type="ECO:0000256" key="3">
    <source>
        <dbReference type="ARBA" id="ARBA00023163"/>
    </source>
</evidence>
<dbReference type="PANTHER" id="PTHR30146:SF109">
    <property type="entry name" value="HTH-TYPE TRANSCRIPTIONAL REGULATOR GALS"/>
    <property type="match status" value="1"/>
</dbReference>
<dbReference type="PROSITE" id="PS50943">
    <property type="entry name" value="HTH_CROC1"/>
    <property type="match status" value="1"/>
</dbReference>
<dbReference type="PANTHER" id="PTHR30146">
    <property type="entry name" value="LACI-RELATED TRANSCRIPTIONAL REPRESSOR"/>
    <property type="match status" value="1"/>
</dbReference>
<evidence type="ECO:0000259" key="5">
    <source>
        <dbReference type="PROSITE" id="PS50943"/>
    </source>
</evidence>
<keyword evidence="2 6" id="KW-0238">DNA-binding</keyword>
<keyword evidence="7" id="KW-1185">Reference proteome</keyword>
<evidence type="ECO:0000256" key="2">
    <source>
        <dbReference type="ARBA" id="ARBA00023125"/>
    </source>
</evidence>
<dbReference type="Pfam" id="PF00356">
    <property type="entry name" value="LacI"/>
    <property type="match status" value="1"/>
</dbReference>